<keyword evidence="3" id="KW-1005">Bacterial flagellum biogenesis</keyword>
<evidence type="ECO:0000256" key="2">
    <source>
        <dbReference type="ARBA" id="ARBA00022490"/>
    </source>
</evidence>
<keyword evidence="6" id="KW-0966">Cell projection</keyword>
<evidence type="ECO:0000313" key="6">
    <source>
        <dbReference type="EMBL" id="TCI06794.1"/>
    </source>
</evidence>
<keyword evidence="6" id="KW-0282">Flagellum</keyword>
<keyword evidence="4" id="KW-0143">Chaperone</keyword>
<evidence type="ECO:0000256" key="5">
    <source>
        <dbReference type="ARBA" id="ARBA00093797"/>
    </source>
</evidence>
<keyword evidence="6" id="KW-0969">Cilium</keyword>
<evidence type="ECO:0000256" key="4">
    <source>
        <dbReference type="ARBA" id="ARBA00023186"/>
    </source>
</evidence>
<protein>
    <recommendedName>
        <fullName evidence="5">Flagellar protein FliT</fullName>
    </recommendedName>
</protein>
<keyword evidence="7" id="KW-1185">Reference proteome</keyword>
<dbReference type="EMBL" id="SJTG01000005">
    <property type="protein sequence ID" value="TCI06794.1"/>
    <property type="molecule type" value="Genomic_DNA"/>
</dbReference>
<name>A0A4R0YF47_9GAMM</name>
<dbReference type="RefSeq" id="WP_131411574.1">
    <property type="nucleotide sequence ID" value="NZ_SJTG01000005.1"/>
</dbReference>
<gene>
    <name evidence="6" type="ORF">EZM97_29625</name>
</gene>
<dbReference type="AlphaFoldDB" id="A0A4R0YF47"/>
<accession>A0A4R0YF47</accession>
<keyword evidence="2" id="KW-0963">Cytoplasm</keyword>
<evidence type="ECO:0000256" key="1">
    <source>
        <dbReference type="ARBA" id="ARBA00004514"/>
    </source>
</evidence>
<proteinExistence type="predicted"/>
<organism evidence="6 7">
    <name type="scientific">Dyella soli</name>
    <dbReference type="NCBI Taxonomy" id="522319"/>
    <lineage>
        <taxon>Bacteria</taxon>
        <taxon>Pseudomonadati</taxon>
        <taxon>Pseudomonadota</taxon>
        <taxon>Gammaproteobacteria</taxon>
        <taxon>Lysobacterales</taxon>
        <taxon>Rhodanobacteraceae</taxon>
        <taxon>Dyella</taxon>
    </lineage>
</organism>
<evidence type="ECO:0000313" key="7">
    <source>
        <dbReference type="Proteomes" id="UP000291822"/>
    </source>
</evidence>
<dbReference type="Gene3D" id="1.20.58.380">
    <property type="entry name" value="Flagellar protein flit"/>
    <property type="match status" value="1"/>
</dbReference>
<dbReference type="Proteomes" id="UP000291822">
    <property type="component" value="Unassembled WGS sequence"/>
</dbReference>
<reference evidence="6 7" key="1">
    <citation type="submission" date="2019-02" db="EMBL/GenBank/DDBJ databases">
        <title>Dyella amyloliquefaciens sp. nov., isolated from forest soil.</title>
        <authorList>
            <person name="Gao Z.-H."/>
            <person name="Qiu L.-H."/>
        </authorList>
    </citation>
    <scope>NUCLEOTIDE SEQUENCE [LARGE SCALE GENOMIC DNA]</scope>
    <source>
        <strain evidence="6 7">KACC 12747</strain>
    </source>
</reference>
<dbReference type="GO" id="GO:0044781">
    <property type="term" value="P:bacterial-type flagellum organization"/>
    <property type="evidence" value="ECO:0007669"/>
    <property type="project" value="UniProtKB-KW"/>
</dbReference>
<sequence length="97" mass="10243">MMLAWADEILAVSGGMLAMARAGDWAGVTAGEAERKRLLQALPANEPALLGPLKSLLAHNEEIKALAGSARDDISRALGQHQQAHRALSTYLQAAVD</sequence>
<comment type="subcellular location">
    <subcellularLocation>
        <location evidence="1">Cytoplasm</location>
        <location evidence="1">Cytosol</location>
    </subcellularLocation>
</comment>
<comment type="caution">
    <text evidence="6">The sequence shown here is derived from an EMBL/GenBank/DDBJ whole genome shotgun (WGS) entry which is preliminary data.</text>
</comment>
<dbReference type="Pfam" id="PF05400">
    <property type="entry name" value="FliT"/>
    <property type="match status" value="1"/>
</dbReference>
<dbReference type="InterPro" id="IPR008622">
    <property type="entry name" value="FliT"/>
</dbReference>
<evidence type="ECO:0000256" key="3">
    <source>
        <dbReference type="ARBA" id="ARBA00022795"/>
    </source>
</evidence>